<dbReference type="NCBIfam" id="NF008941">
    <property type="entry name" value="PRK12292.2-4"/>
    <property type="match status" value="1"/>
</dbReference>
<dbReference type="SUPFAM" id="SSF55681">
    <property type="entry name" value="Class II aaRS and biotin synthetases"/>
    <property type="match status" value="1"/>
</dbReference>
<dbReference type="PANTHER" id="PTHR43707">
    <property type="entry name" value="HISTIDYL-TRNA SYNTHETASE"/>
    <property type="match status" value="1"/>
</dbReference>
<dbReference type="InterPro" id="IPR004516">
    <property type="entry name" value="HisRS/HisZ"/>
</dbReference>
<evidence type="ECO:0000256" key="5">
    <source>
        <dbReference type="ARBA" id="ARBA00020397"/>
    </source>
</evidence>
<dbReference type="NCBIfam" id="TIGR00443">
    <property type="entry name" value="hisZ_biosyn_reg"/>
    <property type="match status" value="1"/>
</dbReference>
<comment type="function">
    <text evidence="7 8">Required for the first step of histidine biosynthesis. May allow the feedback regulation of ATP phosphoribosyltransferase activity by histidine.</text>
</comment>
<dbReference type="InterPro" id="IPR006195">
    <property type="entry name" value="aa-tRNA-synth_II"/>
</dbReference>
<evidence type="ECO:0000256" key="1">
    <source>
        <dbReference type="ARBA" id="ARBA00004496"/>
    </source>
</evidence>
<feature type="domain" description="Aminoacyl-transfer RNA synthetases class-II family profile" evidence="9">
    <location>
        <begin position="39"/>
        <end position="325"/>
    </location>
</feature>
<accession>A0ABS5CMM2</accession>
<keyword evidence="11" id="KW-1185">Reference proteome</keyword>
<comment type="subunit">
    <text evidence="4 8">Heteromultimer composed of HisG and HisZ subunits.</text>
</comment>
<evidence type="ECO:0000259" key="9">
    <source>
        <dbReference type="PROSITE" id="PS50862"/>
    </source>
</evidence>
<sequence length="422" mass="45696">MSKPKVFEKPIGVKDYLPHAVTKLRQIENQVLACMSSWGYEQIMTPTMEYYDTVGVASSTSDQKLFKLLNNRGTTLVLRSDMTAPIARVVSSVLKDAQFPVRLSYHSNVFRAIEEEAGREAEFFQTGVELVGDASPEADAEVVALAIASLKAAGVNRFKIAIGHVGFLNGLFEEALPGQAAAQEELKAYLLGRDYVGYREGLRKLTLPDAMRSELEGITRLRGGQEICSQAMALSLDQTAQASIQHLCEMWDVLEAYGVCEHVLIDLTMIGDFKYYTGMTFEGYAADLGFPVASGGRYDNLLKQFGRPAPATGFALKTTRILELIGDHASETRTERVLIGYDAAGRAAALNKARELREEADTVSGGNSGEAIVVVTEKMDGADAQRAVLAASDSVGGQVNYKGVTFTKLLTFFAGGQGGTSR</sequence>
<comment type="caution">
    <text evidence="10">The sequence shown here is derived from an EMBL/GenBank/DDBJ whole genome shotgun (WGS) entry which is preliminary data.</text>
</comment>
<keyword evidence="10" id="KW-0808">Transferase</keyword>
<evidence type="ECO:0000256" key="7">
    <source>
        <dbReference type="ARBA" id="ARBA00025246"/>
    </source>
</evidence>
<dbReference type="PIRSF" id="PIRSF001549">
    <property type="entry name" value="His-tRNA_synth"/>
    <property type="match status" value="1"/>
</dbReference>
<dbReference type="PROSITE" id="PS50862">
    <property type="entry name" value="AA_TRNA_LIGASE_II"/>
    <property type="match status" value="1"/>
</dbReference>
<evidence type="ECO:0000313" key="11">
    <source>
        <dbReference type="Proteomes" id="UP000673394"/>
    </source>
</evidence>
<dbReference type="Proteomes" id="UP000673394">
    <property type="component" value="Unassembled WGS sequence"/>
</dbReference>
<evidence type="ECO:0000256" key="2">
    <source>
        <dbReference type="ARBA" id="ARBA00004667"/>
    </source>
</evidence>
<keyword evidence="8" id="KW-0368">Histidine biosynthesis</keyword>
<comment type="subcellular location">
    <subcellularLocation>
        <location evidence="1 8">Cytoplasm</location>
    </subcellularLocation>
</comment>
<evidence type="ECO:0000256" key="4">
    <source>
        <dbReference type="ARBA" id="ARBA00011496"/>
    </source>
</evidence>
<evidence type="ECO:0000256" key="3">
    <source>
        <dbReference type="ARBA" id="ARBA00005539"/>
    </source>
</evidence>
<name>A0ABS5CMM2_9BACL</name>
<evidence type="ECO:0000313" key="10">
    <source>
        <dbReference type="EMBL" id="MBP3967122.1"/>
    </source>
</evidence>
<dbReference type="EMBL" id="JAGKSP010000031">
    <property type="protein sequence ID" value="MBP3967122.1"/>
    <property type="molecule type" value="Genomic_DNA"/>
</dbReference>
<dbReference type="Pfam" id="PF13393">
    <property type="entry name" value="tRNA-synt_His"/>
    <property type="match status" value="1"/>
</dbReference>
<dbReference type="HAMAP" id="MF_00125">
    <property type="entry name" value="HisZ"/>
    <property type="match status" value="1"/>
</dbReference>
<dbReference type="PANTHER" id="PTHR43707:SF1">
    <property type="entry name" value="HISTIDINE--TRNA LIGASE, MITOCHONDRIAL-RELATED"/>
    <property type="match status" value="1"/>
</dbReference>
<gene>
    <name evidence="8" type="primary">hisZ</name>
    <name evidence="10" type="ORF">I8J30_31040</name>
</gene>
<keyword evidence="10" id="KW-0328">Glycosyltransferase</keyword>
<evidence type="ECO:0000256" key="6">
    <source>
        <dbReference type="ARBA" id="ARBA00022490"/>
    </source>
</evidence>
<keyword evidence="6 8" id="KW-0963">Cytoplasm</keyword>
<protein>
    <recommendedName>
        <fullName evidence="5 8">ATP phosphoribosyltransferase regulatory subunit</fullName>
    </recommendedName>
</protein>
<dbReference type="RefSeq" id="WP_210664246.1">
    <property type="nucleotide sequence ID" value="NZ_JAGKSP010000031.1"/>
</dbReference>
<comment type="pathway">
    <text evidence="2 8">Amino-acid biosynthesis; L-histidine biosynthesis; L-histidine from 5-phospho-alpha-D-ribose 1-diphosphate: step 1/9.</text>
</comment>
<proteinExistence type="inferred from homology"/>
<dbReference type="GO" id="GO:0016757">
    <property type="term" value="F:glycosyltransferase activity"/>
    <property type="evidence" value="ECO:0007669"/>
    <property type="project" value="UniProtKB-KW"/>
</dbReference>
<dbReference type="Gene3D" id="3.30.930.10">
    <property type="entry name" value="Bira Bifunctional Protein, Domain 2"/>
    <property type="match status" value="1"/>
</dbReference>
<organism evidence="10 11">
    <name type="scientific">Paenibacillus lignilyticus</name>
    <dbReference type="NCBI Taxonomy" id="1172615"/>
    <lineage>
        <taxon>Bacteria</taxon>
        <taxon>Bacillati</taxon>
        <taxon>Bacillota</taxon>
        <taxon>Bacilli</taxon>
        <taxon>Bacillales</taxon>
        <taxon>Paenibacillaceae</taxon>
        <taxon>Paenibacillus</taxon>
    </lineage>
</organism>
<dbReference type="CDD" id="cd00773">
    <property type="entry name" value="HisRS-like_core"/>
    <property type="match status" value="1"/>
</dbReference>
<comment type="similarity">
    <text evidence="3 8">Belongs to the class-II aminoacyl-tRNA synthetase family. HisZ subfamily.</text>
</comment>
<reference evidence="10 11" key="1">
    <citation type="submission" date="2021-04" db="EMBL/GenBank/DDBJ databases">
        <title>Paenibacillus sp. DLE-14 whole genome sequence.</title>
        <authorList>
            <person name="Ham Y.J."/>
        </authorList>
    </citation>
    <scope>NUCLEOTIDE SEQUENCE [LARGE SCALE GENOMIC DNA]</scope>
    <source>
        <strain evidence="10 11">DLE-14</strain>
    </source>
</reference>
<dbReference type="InterPro" id="IPR004517">
    <property type="entry name" value="HisZ"/>
</dbReference>
<evidence type="ECO:0000256" key="8">
    <source>
        <dbReference type="HAMAP-Rule" id="MF_00125"/>
    </source>
</evidence>
<keyword evidence="8" id="KW-0028">Amino-acid biosynthesis</keyword>
<dbReference type="InterPro" id="IPR041715">
    <property type="entry name" value="HisRS-like_core"/>
</dbReference>
<dbReference type="InterPro" id="IPR045864">
    <property type="entry name" value="aa-tRNA-synth_II/BPL/LPL"/>
</dbReference>
<comment type="miscellaneous">
    <text evidence="8">This function is generally fulfilled by the C-terminal part of HisG, which is missing in some bacteria such as this one.</text>
</comment>